<proteinExistence type="predicted"/>
<dbReference type="SUPFAM" id="SSF52980">
    <property type="entry name" value="Restriction endonuclease-like"/>
    <property type="match status" value="1"/>
</dbReference>
<dbReference type="InterPro" id="IPR007560">
    <property type="entry name" value="Restrct_endonuc_IV_Mrr"/>
</dbReference>
<name>A0A840SUW1_9RHOB</name>
<dbReference type="RefSeq" id="WP_343063432.1">
    <property type="nucleotide sequence ID" value="NZ_JACHFM010000010.1"/>
</dbReference>
<comment type="caution">
    <text evidence="2">The sequence shown here is derived from an EMBL/GenBank/DDBJ whole genome shotgun (WGS) entry which is preliminary data.</text>
</comment>
<gene>
    <name evidence="2" type="ORF">HNP73_004521</name>
</gene>
<dbReference type="AlphaFoldDB" id="A0A840SUW1"/>
<accession>A0A840SUW1</accession>
<reference evidence="2 3" key="1">
    <citation type="submission" date="2020-08" db="EMBL/GenBank/DDBJ databases">
        <title>Genomic Encyclopedia of Type Strains, Phase IV (KMG-IV): sequencing the most valuable type-strain genomes for metagenomic binning, comparative biology and taxonomic classification.</title>
        <authorList>
            <person name="Goeker M."/>
        </authorList>
    </citation>
    <scope>NUCLEOTIDE SEQUENCE [LARGE SCALE GENOMIC DNA]</scope>
    <source>
        <strain evidence="2 3">DSM 101730</strain>
    </source>
</reference>
<evidence type="ECO:0000259" key="1">
    <source>
        <dbReference type="Pfam" id="PF04471"/>
    </source>
</evidence>
<protein>
    <recommendedName>
        <fullName evidence="1">Restriction endonuclease type IV Mrr domain-containing protein</fullName>
    </recommendedName>
</protein>
<evidence type="ECO:0000313" key="3">
    <source>
        <dbReference type="Proteomes" id="UP000549457"/>
    </source>
</evidence>
<evidence type="ECO:0000313" key="2">
    <source>
        <dbReference type="EMBL" id="MBB5224550.1"/>
    </source>
</evidence>
<keyword evidence="3" id="KW-1185">Reference proteome</keyword>
<feature type="domain" description="Restriction endonuclease type IV Mrr" evidence="1">
    <location>
        <begin position="159"/>
        <end position="263"/>
    </location>
</feature>
<dbReference type="Proteomes" id="UP000549457">
    <property type="component" value="Unassembled WGS sequence"/>
</dbReference>
<dbReference type="GO" id="GO:0004519">
    <property type="term" value="F:endonuclease activity"/>
    <property type="evidence" value="ECO:0007669"/>
    <property type="project" value="InterPro"/>
</dbReference>
<dbReference type="InterPro" id="IPR011335">
    <property type="entry name" value="Restrct_endonuc-II-like"/>
</dbReference>
<dbReference type="Pfam" id="PF04471">
    <property type="entry name" value="Mrr_cat"/>
    <property type="match status" value="1"/>
</dbReference>
<sequence length="297" mass="32644">MAVSLKESQCIDELAGILYDMLPGSGNPRLSFPTVAQSVGVLPYWPGGSKRPAIVALLTATFERERHKFTPLIEGVVRQSISWRAGKGTPLTREEVDAINRSLLRLGYKCPDLHDADFLGSLDRRQRSPQGAVSQDPAQLARLKAELLAISTLDATPRGFAFERFLNELFDASGLAPRGAFRLRGEQIDGSFQLDGHTYLLEAKWQNEPVGRAPLSVLNETVTSKAAWSRGLFVSYSGFSEDGLTAFGRGRPTAIIAMHGLDLHDTLDRNLKLPDVLRTKARRAAETNSCLVPVRDF</sequence>
<dbReference type="GO" id="GO:0003677">
    <property type="term" value="F:DNA binding"/>
    <property type="evidence" value="ECO:0007669"/>
    <property type="project" value="InterPro"/>
</dbReference>
<organism evidence="2 3">
    <name type="scientific">Amaricoccus macauensis</name>
    <dbReference type="NCBI Taxonomy" id="57001"/>
    <lineage>
        <taxon>Bacteria</taxon>
        <taxon>Pseudomonadati</taxon>
        <taxon>Pseudomonadota</taxon>
        <taxon>Alphaproteobacteria</taxon>
        <taxon>Rhodobacterales</taxon>
        <taxon>Paracoccaceae</taxon>
        <taxon>Amaricoccus</taxon>
    </lineage>
</organism>
<dbReference type="GO" id="GO:0009307">
    <property type="term" value="P:DNA restriction-modification system"/>
    <property type="evidence" value="ECO:0007669"/>
    <property type="project" value="InterPro"/>
</dbReference>
<dbReference type="EMBL" id="JACHFM010000010">
    <property type="protein sequence ID" value="MBB5224550.1"/>
    <property type="molecule type" value="Genomic_DNA"/>
</dbReference>